<dbReference type="InterPro" id="IPR045261">
    <property type="entry name" value="MORC_ATPase"/>
</dbReference>
<evidence type="ECO:0000256" key="4">
    <source>
        <dbReference type="SAM" id="Phobius"/>
    </source>
</evidence>
<evidence type="ECO:0000313" key="6">
    <source>
        <dbReference type="Ensembl" id="ENSMAMP00000021453.2"/>
    </source>
</evidence>
<evidence type="ECO:0000259" key="5">
    <source>
        <dbReference type="Pfam" id="PF17942"/>
    </source>
</evidence>
<evidence type="ECO:0000313" key="7">
    <source>
        <dbReference type="Proteomes" id="UP000261640"/>
    </source>
</evidence>
<dbReference type="AlphaFoldDB" id="A0A3Q3M3C2"/>
<dbReference type="GeneTree" id="ENSGT00940000166160"/>
<keyword evidence="4" id="KW-0812">Transmembrane</keyword>
<dbReference type="Pfam" id="PF17942">
    <property type="entry name" value="Morc6_S5"/>
    <property type="match status" value="1"/>
</dbReference>
<dbReference type="PANTHER" id="PTHR23336">
    <property type="entry name" value="ZINC FINGER CW-TYPE COILED-COIL DOMAIN PROTEIN 3"/>
    <property type="match status" value="1"/>
</dbReference>
<dbReference type="GO" id="GO:0016887">
    <property type="term" value="F:ATP hydrolysis activity"/>
    <property type="evidence" value="ECO:0007669"/>
    <property type="project" value="InterPro"/>
</dbReference>
<dbReference type="Pfam" id="PF13589">
    <property type="entry name" value="HATPase_c_3"/>
    <property type="match status" value="1"/>
</dbReference>
<keyword evidence="2" id="KW-0175">Coiled coil</keyword>
<dbReference type="InterPro" id="IPR041006">
    <property type="entry name" value="Morc_S5"/>
</dbReference>
<accession>A0A3Q3M3C2</accession>
<dbReference type="InParanoid" id="A0A3Q3M3C2"/>
<proteinExistence type="predicted"/>
<keyword evidence="4" id="KW-1133">Transmembrane helix</keyword>
<comment type="subcellular location">
    <subcellularLocation>
        <location evidence="1">Nucleus</location>
    </subcellularLocation>
</comment>
<keyword evidence="4" id="KW-0472">Membrane</keyword>
<keyword evidence="3" id="KW-0539">Nucleus</keyword>
<dbReference type="InterPro" id="IPR036890">
    <property type="entry name" value="HATPase_C_sf"/>
</dbReference>
<evidence type="ECO:0000256" key="1">
    <source>
        <dbReference type="ARBA" id="ARBA00004123"/>
    </source>
</evidence>
<evidence type="ECO:0000256" key="3">
    <source>
        <dbReference type="ARBA" id="ARBA00023242"/>
    </source>
</evidence>
<dbReference type="Gene3D" id="3.30.565.10">
    <property type="entry name" value="Histidine kinase-like ATPase, C-terminal domain"/>
    <property type="match status" value="1"/>
</dbReference>
<organism evidence="6 7">
    <name type="scientific">Mastacembelus armatus</name>
    <name type="common">zig-zag eel</name>
    <dbReference type="NCBI Taxonomy" id="205130"/>
    <lineage>
        <taxon>Eukaryota</taxon>
        <taxon>Metazoa</taxon>
        <taxon>Chordata</taxon>
        <taxon>Craniata</taxon>
        <taxon>Vertebrata</taxon>
        <taxon>Euteleostomi</taxon>
        <taxon>Actinopterygii</taxon>
        <taxon>Neopterygii</taxon>
        <taxon>Teleostei</taxon>
        <taxon>Neoteleostei</taxon>
        <taxon>Acanthomorphata</taxon>
        <taxon>Anabantaria</taxon>
        <taxon>Synbranchiformes</taxon>
        <taxon>Mastacembelidae</taxon>
        <taxon>Mastacembelus</taxon>
    </lineage>
</organism>
<dbReference type="Ensembl" id="ENSMAMT00000021998.2">
    <property type="protein sequence ID" value="ENSMAMP00000021453.2"/>
    <property type="gene ID" value="ENSMAMG00000024662.1"/>
</dbReference>
<feature type="domain" description="Morc S5" evidence="5">
    <location>
        <begin position="283"/>
        <end position="329"/>
    </location>
</feature>
<dbReference type="GO" id="GO:0016605">
    <property type="term" value="C:PML body"/>
    <property type="evidence" value="ECO:0007669"/>
    <property type="project" value="TreeGrafter"/>
</dbReference>
<name>A0A3Q3M3C2_9TELE</name>
<dbReference type="SUPFAM" id="SSF55874">
    <property type="entry name" value="ATPase domain of HSP90 chaperone/DNA topoisomerase II/histidine kinase"/>
    <property type="match status" value="1"/>
</dbReference>
<dbReference type="PANTHER" id="PTHR23336:SF17">
    <property type="entry name" value="MORC FAMILY CW-TYPE ZINC FINGER PROTEIN 3"/>
    <property type="match status" value="1"/>
</dbReference>
<evidence type="ECO:0000256" key="2">
    <source>
        <dbReference type="ARBA" id="ARBA00023054"/>
    </source>
</evidence>
<feature type="transmembrane region" description="Helical" evidence="4">
    <location>
        <begin position="27"/>
        <end position="45"/>
    </location>
</feature>
<reference evidence="6" key="1">
    <citation type="submission" date="2025-08" db="UniProtKB">
        <authorList>
            <consortium name="Ensembl"/>
        </authorList>
    </citation>
    <scope>IDENTIFICATION</scope>
</reference>
<keyword evidence="7" id="KW-1185">Reference proteome</keyword>
<dbReference type="Proteomes" id="UP000261640">
    <property type="component" value="Unplaced"/>
</dbReference>
<protein>
    <recommendedName>
        <fullName evidence="5">Morc S5 domain-containing protein</fullName>
    </recommendedName>
</protein>
<sequence length="337" mass="38356">MHSYVIEKPTQKRSADLSDVTYVLKTYLVKFFFFLSQCFSVLVIVSPRFLHTNSTSHTWPFGAIAELIDNAYDPDVSAKQFWIAKTVIKDQDCLTFMDNGYGLDLRTMHKMLSFGFSDKTTVKGVQPIGIYGNGFKSGSMRLGKDAIVFSKSKSTSCVGMLSQTYLEKIGAEQIIVPIFSLTSAVLSVREEDKASLQDILRYSPFTTQEELLTELDVITPPWSTGKTGTRIIIWNLRRTSTGALEFDFEKDCYDIQIPSEVYDEMTDTFPQPQHSSHIPESTYSLRAYCSILYLKPRMQIIIRGQKVKSQLVAKSLACTRIDHYKPNFLVSFYRKFS</sequence>
<reference evidence="6" key="2">
    <citation type="submission" date="2025-09" db="UniProtKB">
        <authorList>
            <consortium name="Ensembl"/>
        </authorList>
    </citation>
    <scope>IDENTIFICATION</scope>
</reference>